<protein>
    <submittedName>
        <fullName evidence="1">Uncharacterized protein</fullName>
    </submittedName>
</protein>
<evidence type="ECO:0000313" key="2">
    <source>
        <dbReference type="Proteomes" id="UP000061809"/>
    </source>
</evidence>
<evidence type="ECO:0000313" key="1">
    <source>
        <dbReference type="EMBL" id="ALJ60944.1"/>
    </source>
</evidence>
<name>A0A0P0G080_9BACE</name>
<organism evidence="1 2">
    <name type="scientific">Bacteroides cellulosilyticus</name>
    <dbReference type="NCBI Taxonomy" id="246787"/>
    <lineage>
        <taxon>Bacteria</taxon>
        <taxon>Pseudomonadati</taxon>
        <taxon>Bacteroidota</taxon>
        <taxon>Bacteroidia</taxon>
        <taxon>Bacteroidales</taxon>
        <taxon>Bacteroidaceae</taxon>
        <taxon>Bacteroides</taxon>
    </lineage>
</organism>
<proteinExistence type="predicted"/>
<dbReference type="RefSeq" id="WP_029427319.1">
    <property type="nucleotide sequence ID" value="NZ_CP012801.1"/>
</dbReference>
<dbReference type="AlphaFoldDB" id="A0A0P0G080"/>
<reference evidence="1 2" key="1">
    <citation type="journal article" date="2015" name="Science">
        <title>Genetic determinants of in vivo fitness and diet responsiveness in multiple human gut Bacteroides.</title>
        <authorList>
            <person name="Wu M."/>
            <person name="McNulty N.P."/>
            <person name="Rodionov D.A."/>
            <person name="Khoroshkin M.S."/>
            <person name="Griffin N.W."/>
            <person name="Cheng J."/>
            <person name="Latreille P."/>
            <person name="Kerstetter R.A."/>
            <person name="Terrapon N."/>
            <person name="Henrissat B."/>
            <person name="Osterman A.L."/>
            <person name="Gordon J.I."/>
        </authorList>
    </citation>
    <scope>NUCLEOTIDE SEQUENCE [LARGE SCALE GENOMIC DNA]</scope>
    <source>
        <strain evidence="1 2">WH2</strain>
    </source>
</reference>
<accession>A0A0P0G080</accession>
<dbReference type="KEGG" id="bcel:BcellWH2_03722"/>
<dbReference type="Proteomes" id="UP000061809">
    <property type="component" value="Chromosome"/>
</dbReference>
<dbReference type="EMBL" id="CP012801">
    <property type="protein sequence ID" value="ALJ60944.1"/>
    <property type="molecule type" value="Genomic_DNA"/>
</dbReference>
<dbReference type="PATRIC" id="fig|246787.4.peg.3846"/>
<gene>
    <name evidence="1" type="ORF">BcellWH2_03722</name>
</gene>
<sequence length="113" mass="13425">MRTEILQLKDLGRMPNESINDPDNIVEVIRSYDELLKRIQLPISFDEAEVLVQIFPESSFYDLQWDLLKLVESVIRIDDGDKYIQLINACPSQEWKGVLNIRYKNYKKENMEF</sequence>